<organism evidence="2 3">
    <name type="scientific">Edaphochlamys debaryana</name>
    <dbReference type="NCBI Taxonomy" id="47281"/>
    <lineage>
        <taxon>Eukaryota</taxon>
        <taxon>Viridiplantae</taxon>
        <taxon>Chlorophyta</taxon>
        <taxon>core chlorophytes</taxon>
        <taxon>Chlorophyceae</taxon>
        <taxon>CS clade</taxon>
        <taxon>Chlamydomonadales</taxon>
        <taxon>Chlamydomonadales incertae sedis</taxon>
        <taxon>Edaphochlamys</taxon>
    </lineage>
</organism>
<keyword evidence="3" id="KW-1185">Reference proteome</keyword>
<feature type="compositionally biased region" description="Basic and acidic residues" evidence="1">
    <location>
        <begin position="321"/>
        <end position="334"/>
    </location>
</feature>
<evidence type="ECO:0000313" key="2">
    <source>
        <dbReference type="EMBL" id="KAG2491867.1"/>
    </source>
</evidence>
<feature type="region of interest" description="Disordered" evidence="1">
    <location>
        <begin position="312"/>
        <end position="418"/>
    </location>
</feature>
<reference evidence="2" key="1">
    <citation type="journal article" date="2020" name="bioRxiv">
        <title>Comparative genomics of Chlamydomonas.</title>
        <authorList>
            <person name="Craig R.J."/>
            <person name="Hasan A.R."/>
            <person name="Ness R.W."/>
            <person name="Keightley P.D."/>
        </authorList>
    </citation>
    <scope>NUCLEOTIDE SEQUENCE</scope>
    <source>
        <strain evidence="2">CCAP 11/70</strain>
    </source>
</reference>
<feature type="compositionally biased region" description="Low complexity" evidence="1">
    <location>
        <begin position="386"/>
        <end position="418"/>
    </location>
</feature>
<proteinExistence type="predicted"/>
<evidence type="ECO:0000256" key="1">
    <source>
        <dbReference type="SAM" id="MobiDB-lite"/>
    </source>
</evidence>
<name>A0A835XVF1_9CHLO</name>
<dbReference type="Proteomes" id="UP000612055">
    <property type="component" value="Unassembled WGS sequence"/>
</dbReference>
<sequence>MALTSSPPAVVAYSEFSGYPSPAVVVASSPAHSGFPSPAPPTPILPLALVSPDRRPTKSSMSTSGSMHATPYSSAGGGRLRRESGGGTVATAALGTRSSRRRGSASGATYVDYPVSPTLITARSSQPLPVGMAGSQPQWTISPLFASSVGSTPLPHAGGVPLGSSFAPAPAGAGQGAVSPDFSSYGMRRRSSNNALPATLVAISDFLALTANATHDSYSVSISGAAAVPVPSVTGAAAMGSAASQGLGSIAGIPVTVQTPLGFSLPSYGSQGPTAPFPTGNSSSTGGGQHRRTPNRPTLPLCADSAFIVQRCPWTPPQPSKEPHGPRDRDREYHQSSCAGVGGGGQGHEPGCKAGASGTCVSPKPSRTLTWSEPSFEGGTWGPAAGGRAASAPASPAGSLPGDAKSSGSGAAAGKAAAPFAALRRRLSAAFACASLLPSDV</sequence>
<dbReference type="AlphaFoldDB" id="A0A835XVF1"/>
<feature type="compositionally biased region" description="Polar residues" evidence="1">
    <location>
        <begin position="58"/>
        <end position="67"/>
    </location>
</feature>
<feature type="region of interest" description="Disordered" evidence="1">
    <location>
        <begin position="52"/>
        <end position="87"/>
    </location>
</feature>
<feature type="compositionally biased region" description="Polar residues" evidence="1">
    <location>
        <begin position="266"/>
        <end position="284"/>
    </location>
</feature>
<dbReference type="EMBL" id="JAEHOE010000049">
    <property type="protein sequence ID" value="KAG2491867.1"/>
    <property type="molecule type" value="Genomic_DNA"/>
</dbReference>
<protein>
    <submittedName>
        <fullName evidence="2">Uncharacterized protein</fullName>
    </submittedName>
</protein>
<feature type="region of interest" description="Disordered" evidence="1">
    <location>
        <begin position="266"/>
        <end position="300"/>
    </location>
</feature>
<accession>A0A835XVF1</accession>
<comment type="caution">
    <text evidence="2">The sequence shown here is derived from an EMBL/GenBank/DDBJ whole genome shotgun (WGS) entry which is preliminary data.</text>
</comment>
<evidence type="ECO:0000313" key="3">
    <source>
        <dbReference type="Proteomes" id="UP000612055"/>
    </source>
</evidence>
<gene>
    <name evidence="2" type="ORF">HYH03_009820</name>
</gene>